<sequence length="239" mass="26109">MKKLTFTLFALLLILSGCGGKDAKKEASNTPEQSKNETTTSEKTTDKKSEDQDKATTTDESQKTDTDTSNTNTPPSTAHDTQQQAQNDNQTPATNKQKSQTALSDVSLEKKVALALFGNNIEHYTVTQSEVVKGVYTYQGPGRTSEQRVTQLTLQPISAIPNSPEGMKFYTLSPAKGNFVTIIGVNDDKVFVGGTQGALVDYQKLLTTGKEMRIQNLYEAHHNDPALQTVANKIKFTQS</sequence>
<dbReference type="AlphaFoldDB" id="A0AAC9RNT1"/>
<keyword evidence="3" id="KW-1185">Reference proteome</keyword>
<dbReference type="EMBL" id="CP020773">
    <property type="protein sequence ID" value="ARJ50978.1"/>
    <property type="molecule type" value="Genomic_DNA"/>
</dbReference>
<organism evidence="2 3">
    <name type="scientific">Staphylococcus lutrae</name>
    <dbReference type="NCBI Taxonomy" id="155085"/>
    <lineage>
        <taxon>Bacteria</taxon>
        <taxon>Bacillati</taxon>
        <taxon>Bacillota</taxon>
        <taxon>Bacilli</taxon>
        <taxon>Bacillales</taxon>
        <taxon>Staphylococcaceae</taxon>
        <taxon>Staphylococcus</taxon>
    </lineage>
</organism>
<protein>
    <recommendedName>
        <fullName evidence="4">Lipoprotein</fullName>
    </recommendedName>
</protein>
<feature type="compositionally biased region" description="Low complexity" evidence="1">
    <location>
        <begin position="67"/>
        <end position="95"/>
    </location>
</feature>
<dbReference type="Proteomes" id="UP000242864">
    <property type="component" value="Chromosome"/>
</dbReference>
<feature type="region of interest" description="Disordered" evidence="1">
    <location>
        <begin position="20"/>
        <end position="104"/>
    </location>
</feature>
<dbReference type="KEGG" id="slz:B5P37_06420"/>
<evidence type="ECO:0000256" key="1">
    <source>
        <dbReference type="SAM" id="MobiDB-lite"/>
    </source>
</evidence>
<accession>A0AAC9RNT1</accession>
<name>A0AAC9RNT1_9STAP</name>
<evidence type="ECO:0000313" key="2">
    <source>
        <dbReference type="EMBL" id="ARJ50978.1"/>
    </source>
</evidence>
<evidence type="ECO:0000313" key="3">
    <source>
        <dbReference type="Proteomes" id="UP000242864"/>
    </source>
</evidence>
<proteinExistence type="predicted"/>
<evidence type="ECO:0008006" key="4">
    <source>
        <dbReference type="Google" id="ProtNLM"/>
    </source>
</evidence>
<feature type="compositionally biased region" description="Basic and acidic residues" evidence="1">
    <location>
        <begin position="43"/>
        <end position="66"/>
    </location>
</feature>
<dbReference type="RefSeq" id="WP_085237452.1">
    <property type="nucleotide sequence ID" value="NZ_CP020773.1"/>
</dbReference>
<dbReference type="PROSITE" id="PS51257">
    <property type="entry name" value="PROKAR_LIPOPROTEIN"/>
    <property type="match status" value="1"/>
</dbReference>
<reference evidence="2 3" key="1">
    <citation type="submission" date="2017-04" db="EMBL/GenBank/DDBJ databases">
        <authorList>
            <person name="Veseli I.A."/>
            <person name="Tang C."/>
            <person name="Pombert J.-F."/>
        </authorList>
    </citation>
    <scope>NUCLEOTIDE SEQUENCE [LARGE SCALE GENOMIC DNA]</scope>
    <source>
        <strain evidence="2 3">ATCC 700373</strain>
    </source>
</reference>
<gene>
    <name evidence="2" type="ORF">B5P37_06420</name>
</gene>